<dbReference type="SUPFAM" id="SSF53328">
    <property type="entry name" value="Formyltransferase"/>
    <property type="match status" value="1"/>
</dbReference>
<proteinExistence type="predicted"/>
<accession>A0A179SJJ5</accession>
<evidence type="ECO:0000313" key="4">
    <source>
        <dbReference type="Proteomes" id="UP000078316"/>
    </source>
</evidence>
<reference evidence="3 4" key="1">
    <citation type="submission" date="2016-04" db="EMBL/GenBank/DDBJ databases">
        <authorList>
            <person name="Evans L.H."/>
            <person name="Alamgir A."/>
            <person name="Owens N."/>
            <person name="Weber N.D."/>
            <person name="Virtaneva K."/>
            <person name="Barbian K."/>
            <person name="Babar A."/>
            <person name="Rosenke K."/>
        </authorList>
    </citation>
    <scope>NUCLEOTIDE SEQUENCE [LARGE SCALE GENOMIC DNA]</scope>
    <source>
        <strain evidence="3 4">PMB02</strain>
    </source>
</reference>
<dbReference type="GO" id="GO:0005829">
    <property type="term" value="C:cytosol"/>
    <property type="evidence" value="ECO:0007669"/>
    <property type="project" value="TreeGrafter"/>
</dbReference>
<dbReference type="RefSeq" id="WP_053082471.1">
    <property type="nucleotide sequence ID" value="NZ_LWHQ01000006.1"/>
</dbReference>
<dbReference type="Proteomes" id="UP000078316">
    <property type="component" value="Unassembled WGS sequence"/>
</dbReference>
<comment type="caution">
    <text evidence="3">The sequence shown here is derived from an EMBL/GenBank/DDBJ whole genome shotgun (WGS) entry which is preliminary data.</text>
</comment>
<dbReference type="AlphaFoldDB" id="A0A179SJJ5"/>
<protein>
    <recommendedName>
        <fullName evidence="5">Methionyl-tRNA formyltransferase</fullName>
    </recommendedName>
</protein>
<dbReference type="Pfam" id="PF02911">
    <property type="entry name" value="Formyl_trans_C"/>
    <property type="match status" value="1"/>
</dbReference>
<dbReference type="InterPro" id="IPR002376">
    <property type="entry name" value="Formyl_transf_N"/>
</dbReference>
<dbReference type="Gene3D" id="3.40.50.12230">
    <property type="match status" value="1"/>
</dbReference>
<dbReference type="InterPro" id="IPR011034">
    <property type="entry name" value="Formyl_transferase-like_C_sf"/>
</dbReference>
<dbReference type="PANTHER" id="PTHR11138:SF5">
    <property type="entry name" value="METHIONYL-TRNA FORMYLTRANSFERASE, MITOCHONDRIAL"/>
    <property type="match status" value="1"/>
</dbReference>
<dbReference type="PANTHER" id="PTHR11138">
    <property type="entry name" value="METHIONYL-TRNA FORMYLTRANSFERASE"/>
    <property type="match status" value="1"/>
</dbReference>
<dbReference type="SUPFAM" id="SSF50486">
    <property type="entry name" value="FMT C-terminal domain-like"/>
    <property type="match status" value="1"/>
</dbReference>
<gene>
    <name evidence="3" type="ORF">A5481_01810</name>
</gene>
<sequence>MADPVADPVRIYAAETNIPVWSLDGLPDLPGLVARLRPDAVVISSFNRILPASVLALSRFINVHYSPLPRYRGRANVNWAIINGDPIAAISIHLVRPGLDDGNILFQEQISITPIDTVQTLYERLSGIQERELGPAVLRAIAGDPGTPQDHRAATYGCGRSPDDGEITWSAPSAVIDRLVRALAPPFPGAFTHLQGRRVIVTRAEMRTAPLRFEGRVPGRVVDRSSREGWADVLTGDGVLRLFELAVEGGTTAPAAALIRSTRTTLGLSRLDLLRCIEDLARRVSTLEALVHPTMGPVQPAFDDHIMSE</sequence>
<organism evidence="3 4">
    <name type="scientific">Methylobacterium platani</name>
    <dbReference type="NCBI Taxonomy" id="427683"/>
    <lineage>
        <taxon>Bacteria</taxon>
        <taxon>Pseudomonadati</taxon>
        <taxon>Pseudomonadota</taxon>
        <taxon>Alphaproteobacteria</taxon>
        <taxon>Hyphomicrobiales</taxon>
        <taxon>Methylobacteriaceae</taxon>
        <taxon>Methylobacterium</taxon>
    </lineage>
</organism>
<evidence type="ECO:0000313" key="3">
    <source>
        <dbReference type="EMBL" id="OAS27190.1"/>
    </source>
</evidence>
<feature type="domain" description="Formyl transferase N-terminal" evidence="1">
    <location>
        <begin position="29"/>
        <end position="127"/>
    </location>
</feature>
<dbReference type="STRING" id="427683.A5481_01810"/>
<dbReference type="InterPro" id="IPR036477">
    <property type="entry name" value="Formyl_transf_N_sf"/>
</dbReference>
<dbReference type="InterPro" id="IPR005793">
    <property type="entry name" value="Formyl_trans_C"/>
</dbReference>
<dbReference type="Pfam" id="PF00551">
    <property type="entry name" value="Formyl_trans_N"/>
    <property type="match status" value="1"/>
</dbReference>
<evidence type="ECO:0000259" key="1">
    <source>
        <dbReference type="Pfam" id="PF00551"/>
    </source>
</evidence>
<evidence type="ECO:0000259" key="2">
    <source>
        <dbReference type="Pfam" id="PF02911"/>
    </source>
</evidence>
<dbReference type="EMBL" id="LWHQ01000006">
    <property type="protein sequence ID" value="OAS27190.1"/>
    <property type="molecule type" value="Genomic_DNA"/>
</dbReference>
<feature type="domain" description="Formyl transferase C-terminal" evidence="2">
    <location>
        <begin position="161"/>
        <end position="261"/>
    </location>
</feature>
<name>A0A179SJJ5_9HYPH</name>
<evidence type="ECO:0008006" key="5">
    <source>
        <dbReference type="Google" id="ProtNLM"/>
    </source>
</evidence>
<dbReference type="GO" id="GO:0004479">
    <property type="term" value="F:methionyl-tRNA formyltransferase activity"/>
    <property type="evidence" value="ECO:0007669"/>
    <property type="project" value="TreeGrafter"/>
</dbReference>